<proteinExistence type="predicted"/>
<dbReference type="Proteomes" id="UP001066276">
    <property type="component" value="Chromosome 7"/>
</dbReference>
<gene>
    <name evidence="2" type="ORF">NDU88_003992</name>
</gene>
<sequence length="91" mass="10036">MNVSMVCLADQCISCVNAKYPESVHDAFVLRNGSIPNVMGQLQRLRVANRCHVPFLLEEEAGDARVAAVDLVDSEDEEAEDEDEDNKTSVI</sequence>
<organism evidence="2 3">
    <name type="scientific">Pleurodeles waltl</name>
    <name type="common">Iberian ribbed newt</name>
    <dbReference type="NCBI Taxonomy" id="8319"/>
    <lineage>
        <taxon>Eukaryota</taxon>
        <taxon>Metazoa</taxon>
        <taxon>Chordata</taxon>
        <taxon>Craniata</taxon>
        <taxon>Vertebrata</taxon>
        <taxon>Euteleostomi</taxon>
        <taxon>Amphibia</taxon>
        <taxon>Batrachia</taxon>
        <taxon>Caudata</taxon>
        <taxon>Salamandroidea</taxon>
        <taxon>Salamandridae</taxon>
        <taxon>Pleurodelinae</taxon>
        <taxon>Pleurodeles</taxon>
    </lineage>
</organism>
<name>A0AAV7PCQ9_PLEWA</name>
<evidence type="ECO:0000256" key="1">
    <source>
        <dbReference type="SAM" id="MobiDB-lite"/>
    </source>
</evidence>
<evidence type="ECO:0000313" key="2">
    <source>
        <dbReference type="EMBL" id="KAJ1125564.1"/>
    </source>
</evidence>
<feature type="region of interest" description="Disordered" evidence="1">
    <location>
        <begin position="72"/>
        <end position="91"/>
    </location>
</feature>
<feature type="compositionally biased region" description="Acidic residues" evidence="1">
    <location>
        <begin position="72"/>
        <end position="85"/>
    </location>
</feature>
<protein>
    <submittedName>
        <fullName evidence="2">Uncharacterized protein</fullName>
    </submittedName>
</protein>
<comment type="caution">
    <text evidence="2">The sequence shown here is derived from an EMBL/GenBank/DDBJ whole genome shotgun (WGS) entry which is preliminary data.</text>
</comment>
<reference evidence="2" key="1">
    <citation type="journal article" date="2022" name="bioRxiv">
        <title>Sequencing and chromosome-scale assembly of the giantPleurodeles waltlgenome.</title>
        <authorList>
            <person name="Brown T."/>
            <person name="Elewa A."/>
            <person name="Iarovenko S."/>
            <person name="Subramanian E."/>
            <person name="Araus A.J."/>
            <person name="Petzold A."/>
            <person name="Susuki M."/>
            <person name="Suzuki K.-i.T."/>
            <person name="Hayashi T."/>
            <person name="Toyoda A."/>
            <person name="Oliveira C."/>
            <person name="Osipova E."/>
            <person name="Leigh N.D."/>
            <person name="Simon A."/>
            <person name="Yun M.H."/>
        </authorList>
    </citation>
    <scope>NUCLEOTIDE SEQUENCE</scope>
    <source>
        <strain evidence="2">20211129_DDA</strain>
        <tissue evidence="2">Liver</tissue>
    </source>
</reference>
<accession>A0AAV7PCQ9</accession>
<dbReference type="AlphaFoldDB" id="A0AAV7PCQ9"/>
<dbReference type="EMBL" id="JANPWB010000011">
    <property type="protein sequence ID" value="KAJ1125564.1"/>
    <property type="molecule type" value="Genomic_DNA"/>
</dbReference>
<evidence type="ECO:0000313" key="3">
    <source>
        <dbReference type="Proteomes" id="UP001066276"/>
    </source>
</evidence>
<keyword evidence="3" id="KW-1185">Reference proteome</keyword>